<reference evidence="9" key="2">
    <citation type="submission" date="2023-06" db="EMBL/GenBank/DDBJ databases">
        <authorList>
            <consortium name="Lawrence Berkeley National Laboratory"/>
            <person name="Mondo S.J."/>
            <person name="Hensen N."/>
            <person name="Bonometti L."/>
            <person name="Westerberg I."/>
            <person name="Brannstrom I.O."/>
            <person name="Guillou S."/>
            <person name="Cros-Aarteil S."/>
            <person name="Calhoun S."/>
            <person name="Haridas S."/>
            <person name="Kuo A."/>
            <person name="Pangilinan J."/>
            <person name="Riley R."/>
            <person name="Labutti K."/>
            <person name="Andreopoulos B."/>
            <person name="Lipzen A."/>
            <person name="Chen C."/>
            <person name="Yanf M."/>
            <person name="Daum C."/>
            <person name="Ng V."/>
            <person name="Clum A."/>
            <person name="Steindorff A."/>
            <person name="Ohm R."/>
            <person name="Martin F."/>
            <person name="Silar P."/>
            <person name="Natvig D."/>
            <person name="Lalanne C."/>
            <person name="Gautier V."/>
            <person name="Ament-Velasquez S.L."/>
            <person name="Kruys A."/>
            <person name="Hutchinson M.I."/>
            <person name="Powell A.J."/>
            <person name="Barry K."/>
            <person name="Miller A.N."/>
            <person name="Grigoriev I.V."/>
            <person name="Debuchy R."/>
            <person name="Gladieux P."/>
            <person name="Thoren M.H."/>
            <person name="Johannesson H."/>
        </authorList>
    </citation>
    <scope>NUCLEOTIDE SEQUENCE</scope>
    <source>
        <strain evidence="9">PSN324</strain>
    </source>
</reference>
<keyword evidence="4" id="KW-0238">DNA-binding</keyword>
<dbReference type="InterPro" id="IPR007219">
    <property type="entry name" value="XnlR_reg_dom"/>
</dbReference>
<keyword evidence="5" id="KW-0804">Transcription</keyword>
<accession>A0AAV9H7B4</accession>
<dbReference type="GO" id="GO:0005634">
    <property type="term" value="C:nucleus"/>
    <property type="evidence" value="ECO:0007669"/>
    <property type="project" value="UniProtKB-SubCell"/>
</dbReference>
<dbReference type="Proteomes" id="UP001321749">
    <property type="component" value="Unassembled WGS sequence"/>
</dbReference>
<feature type="region of interest" description="Disordered" evidence="7">
    <location>
        <begin position="458"/>
        <end position="477"/>
    </location>
</feature>
<evidence type="ECO:0000256" key="2">
    <source>
        <dbReference type="ARBA" id="ARBA00022723"/>
    </source>
</evidence>
<evidence type="ECO:0000256" key="4">
    <source>
        <dbReference type="ARBA" id="ARBA00023125"/>
    </source>
</evidence>
<dbReference type="Pfam" id="PF04082">
    <property type="entry name" value="Fungal_trans"/>
    <property type="match status" value="1"/>
</dbReference>
<dbReference type="GO" id="GO:0003677">
    <property type="term" value="F:DNA binding"/>
    <property type="evidence" value="ECO:0007669"/>
    <property type="project" value="UniProtKB-KW"/>
</dbReference>
<feature type="domain" description="Zn(2)-C6 fungal-type" evidence="8">
    <location>
        <begin position="13"/>
        <end position="43"/>
    </location>
</feature>
<dbReference type="PROSITE" id="PS00463">
    <property type="entry name" value="ZN2_CY6_FUNGAL_1"/>
    <property type="match status" value="1"/>
</dbReference>
<keyword evidence="10" id="KW-1185">Reference proteome</keyword>
<dbReference type="AlphaFoldDB" id="A0AAV9H7B4"/>
<dbReference type="GO" id="GO:0000981">
    <property type="term" value="F:DNA-binding transcription factor activity, RNA polymerase II-specific"/>
    <property type="evidence" value="ECO:0007669"/>
    <property type="project" value="InterPro"/>
</dbReference>
<dbReference type="PANTHER" id="PTHR47338">
    <property type="entry name" value="ZN(II)2CYS6 TRANSCRIPTION FACTOR (EUROFUNG)-RELATED"/>
    <property type="match status" value="1"/>
</dbReference>
<organism evidence="9 10">
    <name type="scientific">Cladorrhinum samala</name>
    <dbReference type="NCBI Taxonomy" id="585594"/>
    <lineage>
        <taxon>Eukaryota</taxon>
        <taxon>Fungi</taxon>
        <taxon>Dikarya</taxon>
        <taxon>Ascomycota</taxon>
        <taxon>Pezizomycotina</taxon>
        <taxon>Sordariomycetes</taxon>
        <taxon>Sordariomycetidae</taxon>
        <taxon>Sordariales</taxon>
        <taxon>Podosporaceae</taxon>
        <taxon>Cladorrhinum</taxon>
    </lineage>
</organism>
<evidence type="ECO:0000256" key="6">
    <source>
        <dbReference type="ARBA" id="ARBA00023242"/>
    </source>
</evidence>
<dbReference type="InterPro" id="IPR050815">
    <property type="entry name" value="TF_fung"/>
</dbReference>
<dbReference type="GO" id="GO:0008270">
    <property type="term" value="F:zinc ion binding"/>
    <property type="evidence" value="ECO:0007669"/>
    <property type="project" value="InterPro"/>
</dbReference>
<dbReference type="EMBL" id="MU865252">
    <property type="protein sequence ID" value="KAK4456357.1"/>
    <property type="molecule type" value="Genomic_DNA"/>
</dbReference>
<dbReference type="InterPro" id="IPR001138">
    <property type="entry name" value="Zn2Cys6_DnaBD"/>
</dbReference>
<keyword evidence="6" id="KW-0539">Nucleus</keyword>
<dbReference type="CDD" id="cd00067">
    <property type="entry name" value="GAL4"/>
    <property type="match status" value="1"/>
</dbReference>
<evidence type="ECO:0000313" key="9">
    <source>
        <dbReference type="EMBL" id="KAK4456357.1"/>
    </source>
</evidence>
<dbReference type="Pfam" id="PF00172">
    <property type="entry name" value="Zn_clus"/>
    <property type="match status" value="1"/>
</dbReference>
<protein>
    <recommendedName>
        <fullName evidence="8">Zn(2)-C6 fungal-type domain-containing protein</fullName>
    </recommendedName>
</protein>
<evidence type="ECO:0000256" key="7">
    <source>
        <dbReference type="SAM" id="MobiDB-lite"/>
    </source>
</evidence>
<sequence length="644" mass="69468">MADKGRRQQPGFACEECRRRKARCDRARPTCGLCLESSTICIILDRKPQRGPKKGRINAMRSQIATLQWQLRQQLGGYDAEDLAGVPGMSGHASAERDLLDPLSRVVDLDSGDDLLNTGVGLSIDSHHIISPTSTTHGLATSLVHTVDPSPLEIGWTDWTTTAGFGSDLGLGGLDMVGRDEDIMETGRKTPAEPAMAILTDHVRADLDQVFFDRVHPVLPIMYRRGYFSWADQKNPGPARACLRSAIRTIAAAMSALCFRFCDQLYAETRDLLEGYTVGSKNEIALEYIQAWLLLAHYELLRVGEYQALLTAARAFCLVLMARLYNIDLPNPEAMTPPHLIHQQQASPVDSLASCEPADLVGLGGEGGFSAIEERRRTFWLGFQLDRLLCARNDYPLTIYEDMISTRLPAPEANFQGNHYTRTILLSEAIRCSGKTPILSPFAECVVLASLHRRCAARSRDTHAPSPSTPGSGTGDFWTQQAGLASVIERRMQALATSASPASASGDGDALLLFAHMLAHGAVIKLAAAAATQQGGPSPSASAWGQMTTVEQQRAAAAAAEIVRLARLMPSSACFKAHPFLPDPLASAAGYLMTGATGGGGGRPGTGNTAAVQQLVRVLRDMQGMNSLARDHVTGMRINVTEVL</sequence>
<comment type="caution">
    <text evidence="9">The sequence shown here is derived from an EMBL/GenBank/DDBJ whole genome shotgun (WGS) entry which is preliminary data.</text>
</comment>
<keyword evidence="2" id="KW-0479">Metal-binding</keyword>
<evidence type="ECO:0000256" key="1">
    <source>
        <dbReference type="ARBA" id="ARBA00004123"/>
    </source>
</evidence>
<dbReference type="CDD" id="cd12148">
    <property type="entry name" value="fungal_TF_MHR"/>
    <property type="match status" value="1"/>
</dbReference>
<keyword evidence="3" id="KW-0805">Transcription regulation</keyword>
<evidence type="ECO:0000256" key="5">
    <source>
        <dbReference type="ARBA" id="ARBA00023163"/>
    </source>
</evidence>
<dbReference type="InterPro" id="IPR036864">
    <property type="entry name" value="Zn2-C6_fun-type_DNA-bd_sf"/>
</dbReference>
<evidence type="ECO:0000256" key="3">
    <source>
        <dbReference type="ARBA" id="ARBA00023015"/>
    </source>
</evidence>
<gene>
    <name evidence="9" type="ORF">QBC42DRAFT_342432</name>
</gene>
<evidence type="ECO:0000259" key="8">
    <source>
        <dbReference type="PROSITE" id="PS50048"/>
    </source>
</evidence>
<dbReference type="SUPFAM" id="SSF57701">
    <property type="entry name" value="Zn2/Cys6 DNA-binding domain"/>
    <property type="match status" value="1"/>
</dbReference>
<name>A0AAV9H7B4_9PEZI</name>
<feature type="compositionally biased region" description="Polar residues" evidence="7">
    <location>
        <begin position="465"/>
        <end position="477"/>
    </location>
</feature>
<dbReference type="PROSITE" id="PS50048">
    <property type="entry name" value="ZN2_CY6_FUNGAL_2"/>
    <property type="match status" value="1"/>
</dbReference>
<evidence type="ECO:0000313" key="10">
    <source>
        <dbReference type="Proteomes" id="UP001321749"/>
    </source>
</evidence>
<dbReference type="GO" id="GO:0006351">
    <property type="term" value="P:DNA-templated transcription"/>
    <property type="evidence" value="ECO:0007669"/>
    <property type="project" value="InterPro"/>
</dbReference>
<reference evidence="9" key="1">
    <citation type="journal article" date="2023" name="Mol. Phylogenet. Evol.">
        <title>Genome-scale phylogeny and comparative genomics of the fungal order Sordariales.</title>
        <authorList>
            <person name="Hensen N."/>
            <person name="Bonometti L."/>
            <person name="Westerberg I."/>
            <person name="Brannstrom I.O."/>
            <person name="Guillou S."/>
            <person name="Cros-Aarteil S."/>
            <person name="Calhoun S."/>
            <person name="Haridas S."/>
            <person name="Kuo A."/>
            <person name="Mondo S."/>
            <person name="Pangilinan J."/>
            <person name="Riley R."/>
            <person name="LaButti K."/>
            <person name="Andreopoulos B."/>
            <person name="Lipzen A."/>
            <person name="Chen C."/>
            <person name="Yan M."/>
            <person name="Daum C."/>
            <person name="Ng V."/>
            <person name="Clum A."/>
            <person name="Steindorff A."/>
            <person name="Ohm R.A."/>
            <person name="Martin F."/>
            <person name="Silar P."/>
            <person name="Natvig D.O."/>
            <person name="Lalanne C."/>
            <person name="Gautier V."/>
            <person name="Ament-Velasquez S.L."/>
            <person name="Kruys A."/>
            <person name="Hutchinson M.I."/>
            <person name="Powell A.J."/>
            <person name="Barry K."/>
            <person name="Miller A.N."/>
            <person name="Grigoriev I.V."/>
            <person name="Debuchy R."/>
            <person name="Gladieux P."/>
            <person name="Hiltunen Thoren M."/>
            <person name="Johannesson H."/>
        </authorList>
    </citation>
    <scope>NUCLEOTIDE SEQUENCE</scope>
    <source>
        <strain evidence="9">PSN324</strain>
    </source>
</reference>
<dbReference type="PANTHER" id="PTHR47338:SF3">
    <property type="entry name" value="C6 FINGER DOMAIN TRANSCRIPTION FACTOR DBAA-RELATED"/>
    <property type="match status" value="1"/>
</dbReference>
<dbReference type="SMART" id="SM00066">
    <property type="entry name" value="GAL4"/>
    <property type="match status" value="1"/>
</dbReference>
<dbReference type="Gene3D" id="4.10.240.10">
    <property type="entry name" value="Zn(2)-C6 fungal-type DNA-binding domain"/>
    <property type="match status" value="1"/>
</dbReference>
<comment type="subcellular location">
    <subcellularLocation>
        <location evidence="1">Nucleus</location>
    </subcellularLocation>
</comment>
<proteinExistence type="predicted"/>